<proteinExistence type="predicted"/>
<evidence type="ECO:0000259" key="1">
    <source>
        <dbReference type="Pfam" id="PF07238"/>
    </source>
</evidence>
<evidence type="ECO:0000313" key="2">
    <source>
        <dbReference type="EMBL" id="MEN3069715.1"/>
    </source>
</evidence>
<gene>
    <name evidence="2" type="ORF">ABDB84_14605</name>
</gene>
<dbReference type="InterPro" id="IPR009875">
    <property type="entry name" value="PilZ_domain"/>
</dbReference>
<reference evidence="2 3" key="1">
    <citation type="journal article" date="2018" name="Int. J. Syst. Evol. Microbiol.">
        <title>Uliginosibacterium sediminicola sp. nov., isolated from freshwater sediment.</title>
        <authorList>
            <person name="Hwang W.M."/>
            <person name="Kim S.M."/>
            <person name="Kang K."/>
            <person name="Ahn T.Y."/>
        </authorList>
    </citation>
    <scope>NUCLEOTIDE SEQUENCE [LARGE SCALE GENOMIC DNA]</scope>
    <source>
        <strain evidence="2 3">M1-21</strain>
    </source>
</reference>
<accession>A0ABU9Z155</accession>
<dbReference type="Gene3D" id="2.40.10.220">
    <property type="entry name" value="predicted glycosyltransferase like domains"/>
    <property type="match status" value="1"/>
</dbReference>
<dbReference type="Pfam" id="PF07238">
    <property type="entry name" value="PilZ"/>
    <property type="match status" value="1"/>
</dbReference>
<feature type="domain" description="PilZ" evidence="1">
    <location>
        <begin position="9"/>
        <end position="102"/>
    </location>
</feature>
<dbReference type="SUPFAM" id="SSF141371">
    <property type="entry name" value="PilZ domain-like"/>
    <property type="match status" value="1"/>
</dbReference>
<protein>
    <submittedName>
        <fullName evidence="2">PilZ domain-containing protein</fullName>
    </submittedName>
</protein>
<organism evidence="2 3">
    <name type="scientific">Uliginosibacterium sediminicola</name>
    <dbReference type="NCBI Taxonomy" id="2024550"/>
    <lineage>
        <taxon>Bacteria</taxon>
        <taxon>Pseudomonadati</taxon>
        <taxon>Pseudomonadota</taxon>
        <taxon>Betaproteobacteria</taxon>
        <taxon>Rhodocyclales</taxon>
        <taxon>Zoogloeaceae</taxon>
        <taxon>Uliginosibacterium</taxon>
    </lineage>
</organism>
<keyword evidence="3" id="KW-1185">Reference proteome</keyword>
<dbReference type="RefSeq" id="WP_345920485.1">
    <property type="nucleotide sequence ID" value="NZ_JBDIVE010000008.1"/>
</dbReference>
<name>A0ABU9Z155_9RHOO</name>
<evidence type="ECO:0000313" key="3">
    <source>
        <dbReference type="Proteomes" id="UP001410394"/>
    </source>
</evidence>
<sequence>MGVTSPRPRAYLRHPTDIPIRIKVMAVAEQRHAPLKDVCIGGLACRIEYALEIGTPVNVCIDCVSPPFEAAGRVVWCRQCDGRHELGIQFMQEEDAYAARMVEQICHIEHYRNEVLRREGRLLDGHSAATEWIGKYAADFPSFQPPAGD</sequence>
<comment type="caution">
    <text evidence="2">The sequence shown here is derived from an EMBL/GenBank/DDBJ whole genome shotgun (WGS) entry which is preliminary data.</text>
</comment>
<dbReference type="EMBL" id="JBDIVE010000008">
    <property type="protein sequence ID" value="MEN3069715.1"/>
    <property type="molecule type" value="Genomic_DNA"/>
</dbReference>
<dbReference type="Proteomes" id="UP001410394">
    <property type="component" value="Unassembled WGS sequence"/>
</dbReference>